<feature type="transmembrane region" description="Helical" evidence="8">
    <location>
        <begin position="407"/>
        <end position="427"/>
    </location>
</feature>
<keyword evidence="6 8" id="KW-1133">Transmembrane helix</keyword>
<gene>
    <name evidence="10" type="ORF">BKA21_002185</name>
    <name evidence="9" type="ORF">Col01nite_35440</name>
</gene>
<evidence type="ECO:0000256" key="5">
    <source>
        <dbReference type="ARBA" id="ARBA00022984"/>
    </source>
</evidence>
<dbReference type="RefSeq" id="WP_239073027.1">
    <property type="nucleotide sequence ID" value="NZ_BAABFI010000001.1"/>
</dbReference>
<feature type="transmembrane region" description="Helical" evidence="8">
    <location>
        <begin position="362"/>
        <end position="387"/>
    </location>
</feature>
<keyword evidence="3 8" id="KW-0812">Transmembrane</keyword>
<reference evidence="9 12" key="2">
    <citation type="submission" date="2021-01" db="EMBL/GenBank/DDBJ databases">
        <title>Whole genome shotgun sequence of Cellulomonas oligotrophica NBRC 109435.</title>
        <authorList>
            <person name="Komaki H."/>
            <person name="Tamura T."/>
        </authorList>
    </citation>
    <scope>NUCLEOTIDE SEQUENCE [LARGE SCALE GENOMIC DNA]</scope>
    <source>
        <strain evidence="9 12">NBRC 109435</strain>
    </source>
</reference>
<feature type="transmembrane region" description="Helical" evidence="8">
    <location>
        <begin position="30"/>
        <end position="50"/>
    </location>
</feature>
<feature type="transmembrane region" description="Helical" evidence="8">
    <location>
        <begin position="166"/>
        <end position="188"/>
    </location>
</feature>
<dbReference type="PANTHER" id="PTHR47019">
    <property type="entry name" value="LIPID II FLIPPASE MURJ"/>
    <property type="match status" value="1"/>
</dbReference>
<evidence type="ECO:0000256" key="7">
    <source>
        <dbReference type="ARBA" id="ARBA00023136"/>
    </source>
</evidence>
<organism evidence="10 11">
    <name type="scientific">Cellulomonas oligotrophica</name>
    <dbReference type="NCBI Taxonomy" id="931536"/>
    <lineage>
        <taxon>Bacteria</taxon>
        <taxon>Bacillati</taxon>
        <taxon>Actinomycetota</taxon>
        <taxon>Actinomycetes</taxon>
        <taxon>Micrococcales</taxon>
        <taxon>Cellulomonadaceae</taxon>
        <taxon>Cellulomonas</taxon>
    </lineage>
</organism>
<dbReference type="Proteomes" id="UP000577956">
    <property type="component" value="Unassembled WGS sequence"/>
</dbReference>
<dbReference type="Pfam" id="PF03023">
    <property type="entry name" value="MurJ"/>
    <property type="match status" value="1"/>
</dbReference>
<dbReference type="Proteomes" id="UP000618382">
    <property type="component" value="Unassembled WGS sequence"/>
</dbReference>
<feature type="transmembrane region" description="Helical" evidence="8">
    <location>
        <begin position="208"/>
        <end position="230"/>
    </location>
</feature>
<feature type="transmembrane region" description="Helical" evidence="8">
    <location>
        <begin position="292"/>
        <end position="315"/>
    </location>
</feature>
<feature type="transmembrane region" description="Helical" evidence="8">
    <location>
        <begin position="96"/>
        <end position="119"/>
    </location>
</feature>
<keyword evidence="2" id="KW-1003">Cell membrane</keyword>
<evidence type="ECO:0000313" key="11">
    <source>
        <dbReference type="Proteomes" id="UP000577956"/>
    </source>
</evidence>
<dbReference type="PRINTS" id="PR01806">
    <property type="entry name" value="VIRFACTRMVIN"/>
</dbReference>
<comment type="subcellular location">
    <subcellularLocation>
        <location evidence="1">Cell membrane</location>
        <topology evidence="1">Multi-pass membrane protein</topology>
    </subcellularLocation>
</comment>
<dbReference type="GO" id="GO:0034204">
    <property type="term" value="P:lipid translocation"/>
    <property type="evidence" value="ECO:0007669"/>
    <property type="project" value="TreeGrafter"/>
</dbReference>
<dbReference type="GO" id="GO:0008360">
    <property type="term" value="P:regulation of cell shape"/>
    <property type="evidence" value="ECO:0007669"/>
    <property type="project" value="UniProtKB-KW"/>
</dbReference>
<dbReference type="GO" id="GO:0009252">
    <property type="term" value="P:peptidoglycan biosynthetic process"/>
    <property type="evidence" value="ECO:0007669"/>
    <property type="project" value="UniProtKB-KW"/>
</dbReference>
<feature type="transmembrane region" description="Helical" evidence="8">
    <location>
        <begin position="336"/>
        <end position="356"/>
    </location>
</feature>
<feature type="transmembrane region" description="Helical" evidence="8">
    <location>
        <begin position="62"/>
        <end position="84"/>
    </location>
</feature>
<sequence>MSEATVSQSPRGGLFRGAALMASGTAVSRALGFVRTMVLVAAVGVTGQAADAFAVANKLPNVLYMLLAGGALNAVLVPQVVRAYKRDAGQEYVDRLLTLGFALLAGSTLLLTVASPLLVRLYADPGDPAQVALATAFAYWCVPQMFFYGVYGLLGQVLNARGSFGPYMWAPVVNNVVSIVGFLLFIAVFGGATNPDVSSAAGWSGLQIGLLAGAATLGIVAQALVLVPALRATGVSYRPRWGLRGSGLGRAGSVATWTFAGLAIGQIGYVVVSRVASAAPQGSTTVAGNAAYDLAFVLFMLPHSLVTVSLATALFTRLSAQATDRDADAARATFSVGVRVVGVFTLVATALLVVLAEPLTRIVLLGGAGVDAAAPVVAAMAVGLPAFGAWSMCQRVFYAYEDAKGMVPIQVVMAAVVVGGTYLGRALLPSSGWVVGIGLAMSASYVVGAALAMLRLRGHLGTVDAPAIVRTHLLAGLAAAAAFGAGWGARRLLDDVLGSGVGDAALECLAVSAAVGLVYLAALRLLRVRELDLLAGPLLRKLGRGGSRPV</sequence>
<dbReference type="EMBL" id="BONN01000016">
    <property type="protein sequence ID" value="GIG34385.1"/>
    <property type="molecule type" value="Genomic_DNA"/>
</dbReference>
<keyword evidence="4" id="KW-0133">Cell shape</keyword>
<evidence type="ECO:0000313" key="12">
    <source>
        <dbReference type="Proteomes" id="UP000618382"/>
    </source>
</evidence>
<accession>A0A7Y9FFY5</accession>
<dbReference type="GO" id="GO:0015648">
    <property type="term" value="F:lipid-linked peptidoglycan transporter activity"/>
    <property type="evidence" value="ECO:0007669"/>
    <property type="project" value="TreeGrafter"/>
</dbReference>
<dbReference type="InterPro" id="IPR051050">
    <property type="entry name" value="Lipid_II_flippase_MurJ/MviN"/>
</dbReference>
<evidence type="ECO:0000256" key="8">
    <source>
        <dbReference type="SAM" id="Phobius"/>
    </source>
</evidence>
<keyword evidence="7 8" id="KW-0472">Membrane</keyword>
<feature type="transmembrane region" description="Helical" evidence="8">
    <location>
        <begin position="433"/>
        <end position="456"/>
    </location>
</feature>
<evidence type="ECO:0000256" key="1">
    <source>
        <dbReference type="ARBA" id="ARBA00004651"/>
    </source>
</evidence>
<feature type="transmembrane region" description="Helical" evidence="8">
    <location>
        <begin position="509"/>
        <end position="526"/>
    </location>
</feature>
<protein>
    <submittedName>
        <fullName evidence="9">Lipid II flippase MurJ</fullName>
    </submittedName>
    <submittedName>
        <fullName evidence="10">Putative peptidoglycan lipid II flippase</fullName>
    </submittedName>
</protein>
<evidence type="ECO:0000256" key="3">
    <source>
        <dbReference type="ARBA" id="ARBA00022692"/>
    </source>
</evidence>
<proteinExistence type="predicted"/>
<dbReference type="AlphaFoldDB" id="A0A7Y9FFY5"/>
<dbReference type="GO" id="GO:0005886">
    <property type="term" value="C:plasma membrane"/>
    <property type="evidence" value="ECO:0007669"/>
    <property type="project" value="UniProtKB-SubCell"/>
</dbReference>
<dbReference type="CDD" id="cd13123">
    <property type="entry name" value="MATE_MurJ_like"/>
    <property type="match status" value="1"/>
</dbReference>
<evidence type="ECO:0000313" key="9">
    <source>
        <dbReference type="EMBL" id="GIG34385.1"/>
    </source>
</evidence>
<dbReference type="InterPro" id="IPR004268">
    <property type="entry name" value="MurJ"/>
</dbReference>
<name>A0A7Y9FFY5_9CELL</name>
<dbReference type="EMBL" id="JACCBK010000001">
    <property type="protein sequence ID" value="NYD86636.1"/>
    <property type="molecule type" value="Genomic_DNA"/>
</dbReference>
<dbReference type="NCBIfam" id="TIGR01695">
    <property type="entry name" value="murJ_mviN"/>
    <property type="match status" value="1"/>
</dbReference>
<evidence type="ECO:0000256" key="6">
    <source>
        <dbReference type="ARBA" id="ARBA00022989"/>
    </source>
</evidence>
<feature type="transmembrane region" description="Helical" evidence="8">
    <location>
        <begin position="251"/>
        <end position="272"/>
    </location>
</feature>
<feature type="transmembrane region" description="Helical" evidence="8">
    <location>
        <begin position="468"/>
        <end position="489"/>
    </location>
</feature>
<evidence type="ECO:0000256" key="2">
    <source>
        <dbReference type="ARBA" id="ARBA00022475"/>
    </source>
</evidence>
<dbReference type="PANTHER" id="PTHR47019:SF1">
    <property type="entry name" value="LIPID II FLIPPASE MURJ"/>
    <property type="match status" value="1"/>
</dbReference>
<comment type="caution">
    <text evidence="10">The sequence shown here is derived from an EMBL/GenBank/DDBJ whole genome shotgun (WGS) entry which is preliminary data.</text>
</comment>
<evidence type="ECO:0000313" key="10">
    <source>
        <dbReference type="EMBL" id="NYD86636.1"/>
    </source>
</evidence>
<reference evidence="10 11" key="1">
    <citation type="submission" date="2020-07" db="EMBL/GenBank/DDBJ databases">
        <title>Sequencing the genomes of 1000 actinobacteria strains.</title>
        <authorList>
            <person name="Klenk H.-P."/>
        </authorList>
    </citation>
    <scope>NUCLEOTIDE SEQUENCE [LARGE SCALE GENOMIC DNA]</scope>
    <source>
        <strain evidence="10 11">DSM 24482</strain>
    </source>
</reference>
<keyword evidence="5" id="KW-0573">Peptidoglycan synthesis</keyword>
<feature type="transmembrane region" description="Helical" evidence="8">
    <location>
        <begin position="131"/>
        <end position="154"/>
    </location>
</feature>
<keyword evidence="12" id="KW-1185">Reference proteome</keyword>
<evidence type="ECO:0000256" key="4">
    <source>
        <dbReference type="ARBA" id="ARBA00022960"/>
    </source>
</evidence>